<evidence type="ECO:0000256" key="1">
    <source>
        <dbReference type="ARBA" id="ARBA00001947"/>
    </source>
</evidence>
<keyword evidence="3" id="KW-0645">Protease</keyword>
<keyword evidence="6" id="KW-0482">Metalloprotease</keyword>
<feature type="signal peptide" evidence="7">
    <location>
        <begin position="1"/>
        <end position="22"/>
    </location>
</feature>
<dbReference type="InterPro" id="IPR000834">
    <property type="entry name" value="Peptidase_M14"/>
</dbReference>
<organism evidence="9 10">
    <name type="scientific">Eiseniibacteriota bacterium</name>
    <dbReference type="NCBI Taxonomy" id="2212470"/>
    <lineage>
        <taxon>Bacteria</taxon>
        <taxon>Candidatus Eiseniibacteriota</taxon>
    </lineage>
</organism>
<feature type="non-terminal residue" evidence="9">
    <location>
        <position position="776"/>
    </location>
</feature>
<dbReference type="GO" id="GO:0004181">
    <property type="term" value="F:metallocarboxypeptidase activity"/>
    <property type="evidence" value="ECO:0007669"/>
    <property type="project" value="InterPro"/>
</dbReference>
<dbReference type="GO" id="GO:0006508">
    <property type="term" value="P:proteolysis"/>
    <property type="evidence" value="ECO:0007669"/>
    <property type="project" value="UniProtKB-KW"/>
</dbReference>
<dbReference type="Proteomes" id="UP000807850">
    <property type="component" value="Unassembled WGS sequence"/>
</dbReference>
<comment type="cofactor">
    <cofactor evidence="1">
        <name>Zn(2+)</name>
        <dbReference type="ChEBI" id="CHEBI:29105"/>
    </cofactor>
</comment>
<accession>A0A9D6L4V2</accession>
<evidence type="ECO:0000259" key="8">
    <source>
        <dbReference type="Pfam" id="PF00246"/>
    </source>
</evidence>
<dbReference type="PANTHER" id="PTHR11705:SF143">
    <property type="entry name" value="SLL0236 PROTEIN"/>
    <property type="match status" value="1"/>
</dbReference>
<gene>
    <name evidence="9" type="ORF">HY076_00940</name>
</gene>
<evidence type="ECO:0000256" key="4">
    <source>
        <dbReference type="ARBA" id="ARBA00022801"/>
    </source>
</evidence>
<keyword evidence="7" id="KW-0732">Signal</keyword>
<keyword evidence="4" id="KW-0378">Hydrolase</keyword>
<evidence type="ECO:0000313" key="9">
    <source>
        <dbReference type="EMBL" id="MBI3538826.1"/>
    </source>
</evidence>
<dbReference type="PANTHER" id="PTHR11705">
    <property type="entry name" value="PROTEASE FAMILY M14 CARBOXYPEPTIDASE A,B"/>
    <property type="match status" value="1"/>
</dbReference>
<reference evidence="9" key="1">
    <citation type="submission" date="2020-07" db="EMBL/GenBank/DDBJ databases">
        <title>Huge and variable diversity of episymbiotic CPR bacteria and DPANN archaea in groundwater ecosystems.</title>
        <authorList>
            <person name="He C.Y."/>
            <person name="Keren R."/>
            <person name="Whittaker M."/>
            <person name="Farag I.F."/>
            <person name="Doudna J."/>
            <person name="Cate J.H.D."/>
            <person name="Banfield J.F."/>
        </authorList>
    </citation>
    <scope>NUCLEOTIDE SEQUENCE</scope>
    <source>
        <strain evidence="9">NC_groundwater_928_Pr1_S-0.2um_72_17</strain>
    </source>
</reference>
<evidence type="ECO:0000313" key="10">
    <source>
        <dbReference type="Proteomes" id="UP000807850"/>
    </source>
</evidence>
<evidence type="ECO:0000256" key="2">
    <source>
        <dbReference type="ARBA" id="ARBA00005988"/>
    </source>
</evidence>
<evidence type="ECO:0000256" key="6">
    <source>
        <dbReference type="ARBA" id="ARBA00023049"/>
    </source>
</evidence>
<dbReference type="CDD" id="cd06240">
    <property type="entry name" value="M14-like"/>
    <property type="match status" value="1"/>
</dbReference>
<dbReference type="EMBL" id="JACQAY010000031">
    <property type="protein sequence ID" value="MBI3538826.1"/>
    <property type="molecule type" value="Genomic_DNA"/>
</dbReference>
<protein>
    <recommendedName>
        <fullName evidence="8">Peptidase M14 domain-containing protein</fullName>
    </recommendedName>
</protein>
<keyword evidence="5" id="KW-0862">Zinc</keyword>
<evidence type="ECO:0000256" key="5">
    <source>
        <dbReference type="ARBA" id="ARBA00022833"/>
    </source>
</evidence>
<dbReference type="SUPFAM" id="SSF53187">
    <property type="entry name" value="Zn-dependent exopeptidases"/>
    <property type="match status" value="1"/>
</dbReference>
<proteinExistence type="inferred from homology"/>
<dbReference type="Pfam" id="PF00246">
    <property type="entry name" value="Peptidase_M14"/>
    <property type="match status" value="1"/>
</dbReference>
<evidence type="ECO:0000256" key="7">
    <source>
        <dbReference type="SAM" id="SignalP"/>
    </source>
</evidence>
<dbReference type="AlphaFoldDB" id="A0A9D6L4V2"/>
<dbReference type="GO" id="GO:0008270">
    <property type="term" value="F:zinc ion binding"/>
    <property type="evidence" value="ECO:0007669"/>
    <property type="project" value="InterPro"/>
</dbReference>
<evidence type="ECO:0000256" key="3">
    <source>
        <dbReference type="ARBA" id="ARBA00022670"/>
    </source>
</evidence>
<dbReference type="Gene3D" id="3.40.630.10">
    <property type="entry name" value="Zn peptidases"/>
    <property type="match status" value="1"/>
</dbReference>
<comment type="caution">
    <text evidence="9">The sequence shown here is derived from an EMBL/GenBank/DDBJ whole genome shotgun (WGS) entry which is preliminary data.</text>
</comment>
<sequence length="776" mass="85035">MKPGFALALLVSLAVAAPAASAAPPTPESFLGFRVGADRKLADYEQIVRYFEALDQASDRLTLMKLGKTTLDKDLVMAVITSEANMRQLDHYRDIAKRLADPRGLDSTAAEKLIADGKVIVLVTCGIHASEIGSTQEAMEWAHTLITSEDPRVKRWLDDVILLLMPSINPDGTDMIVDYYRKYVGTPWEGGRLPWLYHHYAGHDNNRDWYMLTLPETRLVNRVLHHDWFPQVFLDEHQMGNNGPRIFVPPYADPGTPLVHPLKWRLNDLIGTAMALRLEQQRKSGVIYAYSFDAYWPGGTKNTACLKNVIGLLTEVASARIASPVYVDANELTGGRKGLPDYRMQMNFPNPWPGGWWRLRDIVDYELTAGNSLLETCSSYRAEFLRANYVMARDAVARGGSEAPFAYCIPPAQHDPVAAAEMVDLLREHGLEAKRANAEFRTADGRAFPAGTTVFLAAQPFRPFLVEMMERQRYPEVRVGTESKEIYRPYDVTAWTLPLLMGVESARVDKPFTADLAPVAVSSLKPGAIAGSGAAGFAIAADRNAAYAAVNRLLAKGVAVERATAAFADGANRFAPGAFIVPANAAAALEPIVRDLHVDAVRLAAAPAVARAPARAPRIGIYQSYSPSMDEGWTRMVLDRHDFKHTEINNAAVQAKDLKSKFDVIVIPDQDKNLIVDGKPRSEEGPAYFEPLPPEYSGGIGKDGVANLKAFVQAGGTLVCLSDACGLAIDEFNLPVRNVVARMRATDYSLPGTMVNLRVDPATPVGFGMPEDVVAY</sequence>
<comment type="similarity">
    <text evidence="2">Belongs to the peptidase M14 family.</text>
</comment>
<feature type="chain" id="PRO_5039725788" description="Peptidase M14 domain-containing protein" evidence="7">
    <location>
        <begin position="23"/>
        <end position="776"/>
    </location>
</feature>
<dbReference type="GO" id="GO:0005615">
    <property type="term" value="C:extracellular space"/>
    <property type="evidence" value="ECO:0007669"/>
    <property type="project" value="TreeGrafter"/>
</dbReference>
<feature type="domain" description="Peptidase M14" evidence="8">
    <location>
        <begin position="48"/>
        <end position="209"/>
    </location>
</feature>
<name>A0A9D6L4V2_UNCEI</name>